<comment type="caution">
    <text evidence="1">The sequence shown here is derived from an EMBL/GenBank/DDBJ whole genome shotgun (WGS) entry which is preliminary data.</text>
</comment>
<reference evidence="1 2" key="1">
    <citation type="journal article" date="2019" name="Int. J. Syst. Evol. Microbiol.">
        <title>The Global Catalogue of Microorganisms (GCM) 10K type strain sequencing project: providing services to taxonomists for standard genome sequencing and annotation.</title>
        <authorList>
            <consortium name="The Broad Institute Genomics Platform"/>
            <consortium name="The Broad Institute Genome Sequencing Center for Infectious Disease"/>
            <person name="Wu L."/>
            <person name="Ma J."/>
        </authorList>
    </citation>
    <scope>NUCLEOTIDE SEQUENCE [LARGE SCALE GENOMIC DNA]</scope>
    <source>
        <strain evidence="1 2">DT92</strain>
    </source>
</reference>
<evidence type="ECO:0008006" key="3">
    <source>
        <dbReference type="Google" id="ProtNLM"/>
    </source>
</evidence>
<protein>
    <recommendedName>
        <fullName evidence="3">Lipoprotein</fullName>
    </recommendedName>
</protein>
<accession>A0ABD5XS27</accession>
<dbReference type="PROSITE" id="PS51257">
    <property type="entry name" value="PROKAR_LIPOPROTEIN"/>
    <property type="match status" value="1"/>
</dbReference>
<keyword evidence="2" id="KW-1185">Reference proteome</keyword>
<organism evidence="1 2">
    <name type="scientific">Halobaculum litoreum</name>
    <dbReference type="NCBI Taxonomy" id="3031998"/>
    <lineage>
        <taxon>Archaea</taxon>
        <taxon>Methanobacteriati</taxon>
        <taxon>Methanobacteriota</taxon>
        <taxon>Stenosarchaea group</taxon>
        <taxon>Halobacteria</taxon>
        <taxon>Halobacteriales</taxon>
        <taxon>Haloferacaceae</taxon>
        <taxon>Halobaculum</taxon>
    </lineage>
</organism>
<sequence length="152" mass="16319">MNHRSLLVLGVLLVLLAGCSGVPVASSDTATPESDAAWSYRIVVENGYDTQPYTLTVATPTGQTVLNETRSVASGDRWVATTLTEAEHGGETYVITVRPEDEDTVARSEFDTTPREKVTYRSGAKLYRFGPDGSAVHLCGGSPDCYTNVTTE</sequence>
<dbReference type="Proteomes" id="UP001596368">
    <property type="component" value="Unassembled WGS sequence"/>
</dbReference>
<dbReference type="RefSeq" id="WP_284012173.1">
    <property type="nucleotide sequence ID" value="NZ_CP126156.1"/>
</dbReference>
<name>A0ABD5XS27_9EURY</name>
<dbReference type="AlphaFoldDB" id="A0ABD5XS27"/>
<dbReference type="GeneID" id="81122133"/>
<gene>
    <name evidence="1" type="ORF">ACFQRB_06675</name>
</gene>
<proteinExistence type="predicted"/>
<dbReference type="EMBL" id="JBHSZG010000001">
    <property type="protein sequence ID" value="MFC7136316.1"/>
    <property type="molecule type" value="Genomic_DNA"/>
</dbReference>
<evidence type="ECO:0000313" key="2">
    <source>
        <dbReference type="Proteomes" id="UP001596368"/>
    </source>
</evidence>
<evidence type="ECO:0000313" key="1">
    <source>
        <dbReference type="EMBL" id="MFC7136316.1"/>
    </source>
</evidence>